<dbReference type="EMBL" id="JNSK01000114">
    <property type="protein sequence ID" value="KGA14883.1"/>
    <property type="molecule type" value="Genomic_DNA"/>
</dbReference>
<name>A0A094SA51_9ZZZZ</name>
<comment type="caution">
    <text evidence="1">The sequence shown here is derived from an EMBL/GenBank/DDBJ whole genome shotgun (WGS) entry which is preliminary data.</text>
</comment>
<sequence>MTTTIPKLNPLNFKVPGVLMIGLLAAQFLFFGGEGGPEPECILNVEHPHLSTSLKETLGINVIKLNITSICNVPQIQTRLASKILKSENSKESVAHVFPIRIVASTSKLPQTAFFKNIFIQCFPGVKASYRGFATGTVKLKNGAEVSVSGSSEKFVAVNCTIGAQ</sequence>
<dbReference type="AlphaFoldDB" id="A0A094SA51"/>
<evidence type="ECO:0000313" key="1">
    <source>
        <dbReference type="EMBL" id="KGA14883.1"/>
    </source>
</evidence>
<gene>
    <name evidence="1" type="ORF">GM50_18735</name>
</gene>
<accession>A0A094SA51</accession>
<organism evidence="1">
    <name type="scientific">freshwater metagenome</name>
    <dbReference type="NCBI Taxonomy" id="449393"/>
    <lineage>
        <taxon>unclassified sequences</taxon>
        <taxon>metagenomes</taxon>
        <taxon>ecological metagenomes</taxon>
    </lineage>
</organism>
<protein>
    <submittedName>
        <fullName evidence="1">Uncharacterized protein</fullName>
    </submittedName>
</protein>
<reference evidence="1" key="1">
    <citation type="submission" date="2014-05" db="EMBL/GenBank/DDBJ databases">
        <title>Key roles for freshwater Actinobacteria revealed by deep metagenomic sequencing.</title>
        <authorList>
            <person name="Ghai R."/>
            <person name="Mizuno C.M."/>
            <person name="Picazo A."/>
            <person name="Camacho A."/>
            <person name="Rodriguez-Valera F."/>
        </authorList>
    </citation>
    <scope>NUCLEOTIDE SEQUENCE</scope>
</reference>
<proteinExistence type="predicted"/>